<keyword evidence="4 11" id="KW-0732">Signal</keyword>
<comment type="caution">
    <text evidence="13">The sequence shown here is derived from an EMBL/GenBank/DDBJ whole genome shotgun (WGS) entry which is preliminary data.</text>
</comment>
<evidence type="ECO:0000256" key="9">
    <source>
        <dbReference type="ARBA" id="ARBA00023180"/>
    </source>
</evidence>
<dbReference type="FunFam" id="3.40.50.2300:FF:000016">
    <property type="entry name" value="Taste 1 receptor member 2"/>
    <property type="match status" value="1"/>
</dbReference>
<keyword evidence="9" id="KW-0325">Glycoprotein</keyword>
<dbReference type="AlphaFoldDB" id="A0AAV6QY65"/>
<name>A0AAV6QY65_SOLSE</name>
<sequence length="533" mass="59620">MRVFSDNTLLLTVLYCCFSSAVSSSLYSSCQLQGQVNLNGMHKTGDVILGGLFPINLISAHPDLTFTSKPQLPTCYSFDIIGFRQAQSMAFAIDEINRNSKLLPNVTLGYSLYDNCLQLGIAFHASLSLVSGQEEQVTLDKRCVGTPTVQGIVGDSTSTRSIAISSLLGLYRVPMVSYYATCSCLSDRKKFPSFFRTIPSDAFQVNAMIQILKHFGWTWAGLIISDDDYGVHAARSFHSDLGPAGGGCLAYTEILPWGDDPAEVRRIVDVMRKSTARVVIVFAHRSRTINLMKEVVRQNVTGLQWIASEAWTLSDALQTPHFMPYLGGTLGISIRRGEMPGLRDFLLKIRPDLHHNNTDGNSMVNQFWEHTFQCRFAPPPVGWVEAGGELCTGQEVIENVDTEFLDVSDLRPEYNVYKAVYALAYALDELLQCEPGRGPFSNNTCAHLQRLEPWQLVYYLGKVNFTTTFGDQVSFDENGDSLPIYDIINWVWLPDGRTKVQRVGEVKRSAFKGEELTLDEKKIFWNFESKQVT</sequence>
<dbReference type="FunFam" id="3.40.50.2300:FF:000067">
    <property type="entry name" value="Olfactory receptor C family, h1"/>
    <property type="match status" value="1"/>
</dbReference>
<protein>
    <submittedName>
        <fullName evidence="13">Extracellular calcium-sensing receptor-like</fullName>
    </submittedName>
</protein>
<dbReference type="Pfam" id="PF01094">
    <property type="entry name" value="ANF_receptor"/>
    <property type="match status" value="1"/>
</dbReference>
<evidence type="ECO:0000313" key="13">
    <source>
        <dbReference type="EMBL" id="KAG7497304.1"/>
    </source>
</evidence>
<evidence type="ECO:0000256" key="7">
    <source>
        <dbReference type="ARBA" id="ARBA00023136"/>
    </source>
</evidence>
<keyword evidence="3" id="KW-0812">Transmembrane</keyword>
<organism evidence="13 14">
    <name type="scientific">Solea senegalensis</name>
    <name type="common">Senegalese sole</name>
    <dbReference type="NCBI Taxonomy" id="28829"/>
    <lineage>
        <taxon>Eukaryota</taxon>
        <taxon>Metazoa</taxon>
        <taxon>Chordata</taxon>
        <taxon>Craniata</taxon>
        <taxon>Vertebrata</taxon>
        <taxon>Euteleostomi</taxon>
        <taxon>Actinopterygii</taxon>
        <taxon>Neopterygii</taxon>
        <taxon>Teleostei</taxon>
        <taxon>Neoteleostei</taxon>
        <taxon>Acanthomorphata</taxon>
        <taxon>Carangaria</taxon>
        <taxon>Pleuronectiformes</taxon>
        <taxon>Pleuronectoidei</taxon>
        <taxon>Soleidae</taxon>
        <taxon>Solea</taxon>
    </lineage>
</organism>
<dbReference type="PANTHER" id="PTHR24061:SF418">
    <property type="entry name" value="C-FAMILY ODORANT RECEPTOR OLFCQ19-RELATED"/>
    <property type="match status" value="1"/>
</dbReference>
<evidence type="ECO:0000256" key="1">
    <source>
        <dbReference type="ARBA" id="ARBA00004651"/>
    </source>
</evidence>
<evidence type="ECO:0000256" key="6">
    <source>
        <dbReference type="ARBA" id="ARBA00023040"/>
    </source>
</evidence>
<keyword evidence="6" id="KW-0297">G-protein coupled receptor</keyword>
<dbReference type="PANTHER" id="PTHR24061">
    <property type="entry name" value="CALCIUM-SENSING RECEPTOR-RELATED"/>
    <property type="match status" value="1"/>
</dbReference>
<evidence type="ECO:0000256" key="8">
    <source>
        <dbReference type="ARBA" id="ARBA00023170"/>
    </source>
</evidence>
<reference evidence="13 14" key="1">
    <citation type="journal article" date="2021" name="Sci. Rep.">
        <title>Chromosome anchoring in Senegalese sole (Solea senegalensis) reveals sex-associated markers and genome rearrangements in flatfish.</title>
        <authorList>
            <person name="Guerrero-Cozar I."/>
            <person name="Gomez-Garrido J."/>
            <person name="Berbel C."/>
            <person name="Martinez-Blanch J.F."/>
            <person name="Alioto T."/>
            <person name="Claros M.G."/>
            <person name="Gagnaire P.A."/>
            <person name="Manchado M."/>
        </authorList>
    </citation>
    <scope>NUCLEOTIDE SEQUENCE [LARGE SCALE GENOMIC DNA]</scope>
    <source>
        <strain evidence="13">Sse05_10M</strain>
    </source>
</reference>
<dbReference type="GO" id="GO:0005886">
    <property type="term" value="C:plasma membrane"/>
    <property type="evidence" value="ECO:0007669"/>
    <property type="project" value="UniProtKB-SubCell"/>
</dbReference>
<evidence type="ECO:0000259" key="12">
    <source>
        <dbReference type="Pfam" id="PF01094"/>
    </source>
</evidence>
<evidence type="ECO:0000313" key="14">
    <source>
        <dbReference type="Proteomes" id="UP000693946"/>
    </source>
</evidence>
<keyword evidence="5" id="KW-1133">Transmembrane helix</keyword>
<evidence type="ECO:0000256" key="2">
    <source>
        <dbReference type="ARBA" id="ARBA00022475"/>
    </source>
</evidence>
<keyword evidence="7" id="KW-0472">Membrane</keyword>
<dbReference type="InterPro" id="IPR000068">
    <property type="entry name" value="GPCR_3_Ca_sens_rcpt-rel"/>
</dbReference>
<dbReference type="InterPro" id="IPR001828">
    <property type="entry name" value="ANF_lig-bd_rcpt"/>
</dbReference>
<accession>A0AAV6QY65</accession>
<keyword evidence="14" id="KW-1185">Reference proteome</keyword>
<evidence type="ECO:0000256" key="10">
    <source>
        <dbReference type="ARBA" id="ARBA00023224"/>
    </source>
</evidence>
<feature type="chain" id="PRO_5043439879" evidence="11">
    <location>
        <begin position="24"/>
        <end position="533"/>
    </location>
</feature>
<evidence type="ECO:0000256" key="3">
    <source>
        <dbReference type="ARBA" id="ARBA00022692"/>
    </source>
</evidence>
<comment type="subcellular location">
    <subcellularLocation>
        <location evidence="1">Cell membrane</location>
        <topology evidence="1">Multi-pass membrane protein</topology>
    </subcellularLocation>
</comment>
<evidence type="ECO:0000256" key="11">
    <source>
        <dbReference type="SAM" id="SignalP"/>
    </source>
</evidence>
<dbReference type="Proteomes" id="UP000693946">
    <property type="component" value="Linkage Group LG3"/>
</dbReference>
<dbReference type="CDD" id="cd06364">
    <property type="entry name" value="PBP1_CaSR"/>
    <property type="match status" value="1"/>
</dbReference>
<keyword evidence="2" id="KW-1003">Cell membrane</keyword>
<evidence type="ECO:0000256" key="5">
    <source>
        <dbReference type="ARBA" id="ARBA00022989"/>
    </source>
</evidence>
<dbReference type="GO" id="GO:0004930">
    <property type="term" value="F:G protein-coupled receptor activity"/>
    <property type="evidence" value="ECO:0007669"/>
    <property type="project" value="UniProtKB-KW"/>
</dbReference>
<feature type="signal peptide" evidence="11">
    <location>
        <begin position="1"/>
        <end position="23"/>
    </location>
</feature>
<evidence type="ECO:0000256" key="4">
    <source>
        <dbReference type="ARBA" id="ARBA00022729"/>
    </source>
</evidence>
<dbReference type="EMBL" id="JAGKHQ010000015">
    <property type="protein sequence ID" value="KAG7497304.1"/>
    <property type="molecule type" value="Genomic_DNA"/>
</dbReference>
<proteinExistence type="predicted"/>
<keyword evidence="10" id="KW-0807">Transducer</keyword>
<keyword evidence="8 13" id="KW-0675">Receptor</keyword>
<gene>
    <name evidence="13" type="ORF">JOB18_035264</name>
</gene>
<feature type="domain" description="Receptor ligand binding region" evidence="12">
    <location>
        <begin position="86"/>
        <end position="492"/>
    </location>
</feature>